<dbReference type="SMART" id="SM00181">
    <property type="entry name" value="EGF"/>
    <property type="match status" value="3"/>
</dbReference>
<dbReference type="InterPro" id="IPR000152">
    <property type="entry name" value="EGF-type_Asp/Asn_hydroxyl_site"/>
</dbReference>
<gene>
    <name evidence="8" type="ORF">PEVE_00031013</name>
</gene>
<dbReference type="PROSITE" id="PS50026">
    <property type="entry name" value="EGF_3"/>
    <property type="match status" value="3"/>
</dbReference>
<keyword evidence="9" id="KW-1185">Reference proteome</keyword>
<comment type="caution">
    <text evidence="6">Lacks conserved residue(s) required for the propagation of feature annotation.</text>
</comment>
<dbReference type="Gene3D" id="3.50.4.10">
    <property type="entry name" value="Hepatocyte Growth Factor"/>
    <property type="match status" value="1"/>
</dbReference>
<dbReference type="InterPro" id="IPR003609">
    <property type="entry name" value="Pan_app"/>
</dbReference>
<dbReference type="Pfam" id="PF07645">
    <property type="entry name" value="EGF_CA"/>
    <property type="match status" value="2"/>
</dbReference>
<accession>A0ABN8MF65</accession>
<proteinExistence type="predicted"/>
<evidence type="ECO:0000256" key="2">
    <source>
        <dbReference type="ARBA" id="ARBA00022729"/>
    </source>
</evidence>
<evidence type="ECO:0000256" key="4">
    <source>
        <dbReference type="ARBA" id="ARBA00023157"/>
    </source>
</evidence>
<feature type="disulfide bond" evidence="6">
    <location>
        <begin position="153"/>
        <end position="170"/>
    </location>
</feature>
<keyword evidence="3" id="KW-0677">Repeat</keyword>
<reference evidence="8 9" key="1">
    <citation type="submission" date="2022-05" db="EMBL/GenBank/DDBJ databases">
        <authorList>
            <consortium name="Genoscope - CEA"/>
            <person name="William W."/>
        </authorList>
    </citation>
    <scope>NUCLEOTIDE SEQUENCE [LARGE SCALE GENOMIC DNA]</scope>
</reference>
<evidence type="ECO:0000259" key="7">
    <source>
        <dbReference type="PROSITE" id="PS50026"/>
    </source>
</evidence>
<keyword evidence="2" id="KW-0732">Signal</keyword>
<dbReference type="PROSITE" id="PS01187">
    <property type="entry name" value="EGF_CA"/>
    <property type="match status" value="1"/>
</dbReference>
<dbReference type="InterPro" id="IPR049883">
    <property type="entry name" value="NOTCH1_EGF-like"/>
</dbReference>
<dbReference type="InterPro" id="IPR001881">
    <property type="entry name" value="EGF-like_Ca-bd_dom"/>
</dbReference>
<sequence length="407" mass="45914">MTAKWIWENTNSNTAYCRLTLHISILNCFVLVSDNCRILAFPPPFFFINKRFVNHTIGTKIVVDIETCKLQCYYEHNCVSVNYHVNTKTCELNNATHRWHDNEFKTEDNYLYHGADLPFSSNKFYLSSYLFYDIYLINRKNLFVKSACDEIYCYNGGTCQSGFTVKRYRCLCPSGFKGKRCRKDINECVTGEHNCDANRAYCNNSKGSFACLCKPGYTGDGLNCTDVDECTQGSHDCLQSLASCSNTDGSYYCTCGDGYIGDGRTFCADFSFPLEFSATFTCDDEMEIFADGQSLGTDSDWANSTTYLVPGNIRFLSVAGENTQGSFRGILGSTSNGQVTDGTWKCSSNFSSGWNSPDFDDHDWPFAREIADHGDETWGKIPGIAETAKWIWANNSERTVYCRLKLQ</sequence>
<evidence type="ECO:0000256" key="5">
    <source>
        <dbReference type="ARBA" id="ARBA00023180"/>
    </source>
</evidence>
<evidence type="ECO:0000313" key="9">
    <source>
        <dbReference type="Proteomes" id="UP001159427"/>
    </source>
</evidence>
<dbReference type="SUPFAM" id="SSF57414">
    <property type="entry name" value="Hairpin loop containing domain-like"/>
    <property type="match status" value="1"/>
</dbReference>
<evidence type="ECO:0000256" key="1">
    <source>
        <dbReference type="ARBA" id="ARBA00022536"/>
    </source>
</evidence>
<feature type="disulfide bond" evidence="6">
    <location>
        <begin position="172"/>
        <end position="181"/>
    </location>
</feature>
<dbReference type="Pfam" id="PF12661">
    <property type="entry name" value="hEGF"/>
    <property type="match status" value="1"/>
</dbReference>
<dbReference type="Gene3D" id="2.10.25.10">
    <property type="entry name" value="Laminin"/>
    <property type="match status" value="3"/>
</dbReference>
<dbReference type="PANTHER" id="PTHR24034">
    <property type="entry name" value="EGF-LIKE DOMAIN-CONTAINING PROTEIN"/>
    <property type="match status" value="1"/>
</dbReference>
<dbReference type="InterPro" id="IPR000742">
    <property type="entry name" value="EGF"/>
</dbReference>
<comment type="caution">
    <text evidence="8">The sequence shown here is derived from an EMBL/GenBank/DDBJ whole genome shotgun (WGS) entry which is preliminary data.</text>
</comment>
<dbReference type="Proteomes" id="UP001159427">
    <property type="component" value="Unassembled WGS sequence"/>
</dbReference>
<evidence type="ECO:0000256" key="3">
    <source>
        <dbReference type="ARBA" id="ARBA00022737"/>
    </source>
</evidence>
<dbReference type="Gene3D" id="2.60.120.260">
    <property type="entry name" value="Galactose-binding domain-like"/>
    <property type="match status" value="1"/>
</dbReference>
<evidence type="ECO:0000256" key="6">
    <source>
        <dbReference type="PROSITE-ProRule" id="PRU00076"/>
    </source>
</evidence>
<feature type="domain" description="EGF-like" evidence="7">
    <location>
        <begin position="226"/>
        <end position="268"/>
    </location>
</feature>
<name>A0ABN8MF65_9CNID</name>
<keyword evidence="4 6" id="KW-1015">Disulfide bond</keyword>
<dbReference type="SMART" id="SM00179">
    <property type="entry name" value="EGF_CA"/>
    <property type="match status" value="3"/>
</dbReference>
<dbReference type="PROSITE" id="PS00010">
    <property type="entry name" value="ASX_HYDROXYL"/>
    <property type="match status" value="2"/>
</dbReference>
<dbReference type="PROSITE" id="PS01186">
    <property type="entry name" value="EGF_2"/>
    <property type="match status" value="3"/>
</dbReference>
<evidence type="ECO:0000313" key="8">
    <source>
        <dbReference type="EMBL" id="CAH3027198.1"/>
    </source>
</evidence>
<dbReference type="CDD" id="cd00054">
    <property type="entry name" value="EGF_CA"/>
    <property type="match status" value="3"/>
</dbReference>
<dbReference type="Pfam" id="PF00024">
    <property type="entry name" value="PAN_1"/>
    <property type="match status" value="1"/>
</dbReference>
<keyword evidence="1 6" id="KW-0245">EGF-like domain</keyword>
<dbReference type="InterPro" id="IPR050751">
    <property type="entry name" value="ECM_structural_protein"/>
</dbReference>
<dbReference type="InterPro" id="IPR009030">
    <property type="entry name" value="Growth_fac_rcpt_cys_sf"/>
</dbReference>
<dbReference type="PANTHER" id="PTHR24034:SF209">
    <property type="entry name" value="EGF-LIKE DOMAIN-CONTAINING PROTEIN"/>
    <property type="match status" value="1"/>
</dbReference>
<dbReference type="SUPFAM" id="SSF57184">
    <property type="entry name" value="Growth factor receptor domain"/>
    <property type="match status" value="1"/>
</dbReference>
<organism evidence="8 9">
    <name type="scientific">Porites evermanni</name>
    <dbReference type="NCBI Taxonomy" id="104178"/>
    <lineage>
        <taxon>Eukaryota</taxon>
        <taxon>Metazoa</taxon>
        <taxon>Cnidaria</taxon>
        <taxon>Anthozoa</taxon>
        <taxon>Hexacorallia</taxon>
        <taxon>Scleractinia</taxon>
        <taxon>Fungiina</taxon>
        <taxon>Poritidae</taxon>
        <taxon>Porites</taxon>
    </lineage>
</organism>
<feature type="domain" description="EGF-like" evidence="7">
    <location>
        <begin position="184"/>
        <end position="225"/>
    </location>
</feature>
<keyword evidence="5" id="KW-0325">Glycoprotein</keyword>
<dbReference type="InterPro" id="IPR018097">
    <property type="entry name" value="EGF_Ca-bd_CS"/>
</dbReference>
<protein>
    <recommendedName>
        <fullName evidence="7">EGF-like domain-containing protein</fullName>
    </recommendedName>
</protein>
<dbReference type="PROSITE" id="PS00022">
    <property type="entry name" value="EGF_1"/>
    <property type="match status" value="1"/>
</dbReference>
<feature type="domain" description="EGF-like" evidence="7">
    <location>
        <begin position="144"/>
        <end position="182"/>
    </location>
</feature>
<dbReference type="EMBL" id="CALNXI010000441">
    <property type="protein sequence ID" value="CAH3027198.1"/>
    <property type="molecule type" value="Genomic_DNA"/>
</dbReference>
<dbReference type="InterPro" id="IPR013032">
    <property type="entry name" value="EGF-like_CS"/>
</dbReference>